<dbReference type="EMBL" id="BARW01013797">
    <property type="protein sequence ID" value="GAI83686.1"/>
    <property type="molecule type" value="Genomic_DNA"/>
</dbReference>
<organism evidence="1">
    <name type="scientific">marine sediment metagenome</name>
    <dbReference type="NCBI Taxonomy" id="412755"/>
    <lineage>
        <taxon>unclassified sequences</taxon>
        <taxon>metagenomes</taxon>
        <taxon>ecological metagenomes</taxon>
    </lineage>
</organism>
<evidence type="ECO:0008006" key="2">
    <source>
        <dbReference type="Google" id="ProtNLM"/>
    </source>
</evidence>
<dbReference type="InterPro" id="IPR050700">
    <property type="entry name" value="YIM1/Zinc_Alcohol_DH_Fams"/>
</dbReference>
<dbReference type="PANTHER" id="PTHR11695:SF294">
    <property type="entry name" value="RETICULON-4-INTERACTING PROTEIN 1, MITOCHONDRIAL"/>
    <property type="match status" value="1"/>
</dbReference>
<gene>
    <name evidence="1" type="ORF">S12H4_25006</name>
</gene>
<dbReference type="SUPFAM" id="SSF51735">
    <property type="entry name" value="NAD(P)-binding Rossmann-fold domains"/>
    <property type="match status" value="1"/>
</dbReference>
<dbReference type="PANTHER" id="PTHR11695">
    <property type="entry name" value="ALCOHOL DEHYDROGENASE RELATED"/>
    <property type="match status" value="1"/>
</dbReference>
<sequence>MIYGEAASVPMGLDSLHFLRKANIQSGQRVLINGAGGSIGTFAVQLAKSFGAVVTAVDSTKKLDML</sequence>
<feature type="non-terminal residue" evidence="1">
    <location>
        <position position="66"/>
    </location>
</feature>
<dbReference type="InterPro" id="IPR036291">
    <property type="entry name" value="NAD(P)-bd_dom_sf"/>
</dbReference>
<dbReference type="Gene3D" id="3.90.180.10">
    <property type="entry name" value="Medium-chain alcohol dehydrogenases, catalytic domain"/>
    <property type="match status" value="1"/>
</dbReference>
<dbReference type="AlphaFoldDB" id="X1SX12"/>
<reference evidence="1" key="1">
    <citation type="journal article" date="2014" name="Front. Microbiol.">
        <title>High frequency of phylogenetically diverse reductive dehalogenase-homologous genes in deep subseafloor sedimentary metagenomes.</title>
        <authorList>
            <person name="Kawai M."/>
            <person name="Futagami T."/>
            <person name="Toyoda A."/>
            <person name="Takaki Y."/>
            <person name="Nishi S."/>
            <person name="Hori S."/>
            <person name="Arai W."/>
            <person name="Tsubouchi T."/>
            <person name="Morono Y."/>
            <person name="Uchiyama I."/>
            <person name="Ito T."/>
            <person name="Fujiyama A."/>
            <person name="Inagaki F."/>
            <person name="Takami H."/>
        </authorList>
    </citation>
    <scope>NUCLEOTIDE SEQUENCE</scope>
    <source>
        <strain evidence="1">Expedition CK06-06</strain>
    </source>
</reference>
<evidence type="ECO:0000313" key="1">
    <source>
        <dbReference type="EMBL" id="GAI83686.1"/>
    </source>
</evidence>
<dbReference type="Gene3D" id="3.40.50.720">
    <property type="entry name" value="NAD(P)-binding Rossmann-like Domain"/>
    <property type="match status" value="1"/>
</dbReference>
<protein>
    <recommendedName>
        <fullName evidence="2">Alcohol dehydrogenase-like C-terminal domain-containing protein</fullName>
    </recommendedName>
</protein>
<proteinExistence type="predicted"/>
<comment type="caution">
    <text evidence="1">The sequence shown here is derived from an EMBL/GenBank/DDBJ whole genome shotgun (WGS) entry which is preliminary data.</text>
</comment>
<accession>X1SX12</accession>
<name>X1SX12_9ZZZZ</name>